<evidence type="ECO:0000256" key="1">
    <source>
        <dbReference type="SAM" id="MobiDB-lite"/>
    </source>
</evidence>
<dbReference type="Proteomes" id="UP001146793">
    <property type="component" value="Unassembled WGS sequence"/>
</dbReference>
<name>A0AAV7Z3L2_9EUKA</name>
<dbReference type="Gene3D" id="1.10.167.10">
    <property type="entry name" value="Regulator of G-protein Signalling 4, domain 2"/>
    <property type="match status" value="1"/>
</dbReference>
<dbReference type="InterPro" id="IPR036305">
    <property type="entry name" value="RGS_sf"/>
</dbReference>
<dbReference type="PROSITE" id="PS50132">
    <property type="entry name" value="RGS"/>
    <property type="match status" value="1"/>
</dbReference>
<dbReference type="EMBL" id="JANTQA010000040">
    <property type="protein sequence ID" value="KAJ3435506.1"/>
    <property type="molecule type" value="Genomic_DNA"/>
</dbReference>
<dbReference type="PANTHER" id="PTHR10845:SF192">
    <property type="entry name" value="DOUBLE HIT, ISOFORM B"/>
    <property type="match status" value="1"/>
</dbReference>
<evidence type="ECO:0000259" key="2">
    <source>
        <dbReference type="PROSITE" id="PS50132"/>
    </source>
</evidence>
<feature type="region of interest" description="Disordered" evidence="1">
    <location>
        <begin position="436"/>
        <end position="469"/>
    </location>
</feature>
<sequence length="598" mass="69984">MGNFQPSKKIPKRKKKSFLRKLEKSQAGIAIINKDFKFLYANKSCFLFFGFCGLAVNNKSISDLKPKTQPHVKLENIKYALKQVNLLSTFKKGQTLIFNWFFQPDKKPIFATIEIQLIRFCKELAVSAMIRTAQDNKANLSHPMDRFRTISSNSIGSWMSSQEISEKGFSSLENENSSKTSLSKIKLGNEIANESQGLDTILNRIEIFEKSENTQKQLQNEYMMVEIKSNNDIIRELQIQTQILLSILKQLKQSLKENSNQSNETLSNKILYNNRKDNSDVFDKEIKKNLQNIHDTKMFISKINLLNLKFEETQMNKLNLSQIKPMLKLQEIQIKKLTLQRDLVELRIRFFKEKIKQKNSYEDFSKICNRINSCNKKFQNMQKRNMNPLVKIQTIKGTNDDNNSSGSTFVTNLNSSMSNSSLTSLKSYFVNDDYTSSTDSSFNTPQLTKKKIENNKSKNGKKTINKNGNEQKISKGITFDEILKKKKYRKYFYKFLHNLGKEQNLECYIELEKFKRSKEKNLRKYADKIYAEYFQQEALNPIHIKELPTGYLNMRIETNDISNRLFAQIQHQIYLYMIKNLYSLFLNSNQYNQLIKLK</sequence>
<feature type="domain" description="RGS" evidence="2">
    <location>
        <begin position="478"/>
        <end position="595"/>
    </location>
</feature>
<feature type="compositionally biased region" description="Polar residues" evidence="1">
    <location>
        <begin position="436"/>
        <end position="447"/>
    </location>
</feature>
<proteinExistence type="predicted"/>
<dbReference type="SUPFAM" id="SSF48097">
    <property type="entry name" value="Regulator of G-protein signaling, RGS"/>
    <property type="match status" value="1"/>
</dbReference>
<dbReference type="PANTHER" id="PTHR10845">
    <property type="entry name" value="REGULATOR OF G PROTEIN SIGNALING"/>
    <property type="match status" value="1"/>
</dbReference>
<comment type="caution">
    <text evidence="3">The sequence shown here is derived from an EMBL/GenBank/DDBJ whole genome shotgun (WGS) entry which is preliminary data.</text>
</comment>
<protein>
    <submittedName>
        <fullName evidence="3">Regulator of g protein signaling</fullName>
    </submittedName>
</protein>
<dbReference type="InterPro" id="IPR044926">
    <property type="entry name" value="RGS_subdomain_2"/>
</dbReference>
<gene>
    <name evidence="3" type="ORF">M0812_19694</name>
</gene>
<evidence type="ECO:0000313" key="4">
    <source>
        <dbReference type="Proteomes" id="UP001146793"/>
    </source>
</evidence>
<organism evidence="3 4">
    <name type="scientific">Anaeramoeba flamelloides</name>
    <dbReference type="NCBI Taxonomy" id="1746091"/>
    <lineage>
        <taxon>Eukaryota</taxon>
        <taxon>Metamonada</taxon>
        <taxon>Anaeramoebidae</taxon>
        <taxon>Anaeramoeba</taxon>
    </lineage>
</organism>
<dbReference type="InterPro" id="IPR016137">
    <property type="entry name" value="RGS"/>
</dbReference>
<dbReference type="AlphaFoldDB" id="A0AAV7Z3L2"/>
<accession>A0AAV7Z3L2</accession>
<reference evidence="3" key="1">
    <citation type="submission" date="2022-08" db="EMBL/GenBank/DDBJ databases">
        <title>Novel sulphate-reducing endosymbionts in the free-living metamonad Anaeramoeba.</title>
        <authorList>
            <person name="Jerlstrom-Hultqvist J."/>
            <person name="Cepicka I."/>
            <person name="Gallot-Lavallee L."/>
            <person name="Salas-Leiva D."/>
            <person name="Curtis B.A."/>
            <person name="Zahonova K."/>
            <person name="Pipaliya S."/>
            <person name="Dacks J."/>
            <person name="Roger A.J."/>
        </authorList>
    </citation>
    <scope>NUCLEOTIDE SEQUENCE</scope>
    <source>
        <strain evidence="3">Busselton2</strain>
    </source>
</reference>
<dbReference type="SMART" id="SM00315">
    <property type="entry name" value="RGS"/>
    <property type="match status" value="1"/>
</dbReference>
<dbReference type="Pfam" id="PF00615">
    <property type="entry name" value="RGS"/>
    <property type="match status" value="1"/>
</dbReference>
<evidence type="ECO:0000313" key="3">
    <source>
        <dbReference type="EMBL" id="KAJ3435506.1"/>
    </source>
</evidence>